<evidence type="ECO:0000313" key="2">
    <source>
        <dbReference type="EMBL" id="KAK6629445.1"/>
    </source>
</evidence>
<feature type="region of interest" description="Disordered" evidence="1">
    <location>
        <begin position="1"/>
        <end position="31"/>
    </location>
</feature>
<sequence length="184" mass="20796">MSEGIPHGENGSSSHGENTNKKKSGIGNLNLTDRQAVESARQLTTDLRNKKQEKTRYWHVTLGMWSQCILGKFTFRYPKRGRKKKAVDMGPTSAASVLLRALHADKNNVFFCRDYLVVGIRRETEVPASKFVVEEENQQSETKRLLGFVGNLTGFYFQRDWNSGFRYPITAGINVASPPEMPLL</sequence>
<evidence type="ECO:0000313" key="3">
    <source>
        <dbReference type="Proteomes" id="UP001372834"/>
    </source>
</evidence>
<reference evidence="2 3" key="1">
    <citation type="submission" date="2023-10" db="EMBL/GenBank/DDBJ databases">
        <title>Genomes of two closely related lineages of the louse Polyplax serrata with different host specificities.</title>
        <authorList>
            <person name="Martinu J."/>
            <person name="Tarabai H."/>
            <person name="Stefka J."/>
            <person name="Hypsa V."/>
        </authorList>
    </citation>
    <scope>NUCLEOTIDE SEQUENCE [LARGE SCALE GENOMIC DNA]</scope>
    <source>
        <strain evidence="2">HR10_N</strain>
    </source>
</reference>
<accession>A0AAN8NWD6</accession>
<dbReference type="AlphaFoldDB" id="A0AAN8NWD6"/>
<gene>
    <name evidence="2" type="ORF">RUM43_003262</name>
</gene>
<proteinExistence type="predicted"/>
<name>A0AAN8NWD6_POLSC</name>
<evidence type="ECO:0000256" key="1">
    <source>
        <dbReference type="SAM" id="MobiDB-lite"/>
    </source>
</evidence>
<organism evidence="2 3">
    <name type="scientific">Polyplax serrata</name>
    <name type="common">Common mouse louse</name>
    <dbReference type="NCBI Taxonomy" id="468196"/>
    <lineage>
        <taxon>Eukaryota</taxon>
        <taxon>Metazoa</taxon>
        <taxon>Ecdysozoa</taxon>
        <taxon>Arthropoda</taxon>
        <taxon>Hexapoda</taxon>
        <taxon>Insecta</taxon>
        <taxon>Pterygota</taxon>
        <taxon>Neoptera</taxon>
        <taxon>Paraneoptera</taxon>
        <taxon>Psocodea</taxon>
        <taxon>Troctomorpha</taxon>
        <taxon>Phthiraptera</taxon>
        <taxon>Anoplura</taxon>
        <taxon>Polyplacidae</taxon>
        <taxon>Polyplax</taxon>
    </lineage>
</organism>
<comment type="caution">
    <text evidence="2">The sequence shown here is derived from an EMBL/GenBank/DDBJ whole genome shotgun (WGS) entry which is preliminary data.</text>
</comment>
<dbReference type="EMBL" id="JAWJWE010000036">
    <property type="protein sequence ID" value="KAK6629445.1"/>
    <property type="molecule type" value="Genomic_DNA"/>
</dbReference>
<protein>
    <submittedName>
        <fullName evidence="2">Uncharacterized protein</fullName>
    </submittedName>
</protein>
<dbReference type="Proteomes" id="UP001372834">
    <property type="component" value="Unassembled WGS sequence"/>
</dbReference>